<protein>
    <submittedName>
        <fullName evidence="1">Uncharacterized protein</fullName>
    </submittedName>
</protein>
<evidence type="ECO:0000313" key="3">
    <source>
        <dbReference type="Proteomes" id="UP000564836"/>
    </source>
</evidence>
<name>A0A7Z0Q4H5_9BRAD</name>
<sequence length="239" mass="27317">MIPLLANAIEAHGGLDRWNAHERLTATIVTGGDLWILKGVDQDQAPRTMRIELHRERASVEPFGKPGQRTDFSPERIAIVAADGRIVAERNNPRAAFARHDMRTHWDPLHRAYFNGYALWTYMTAPFLLAADGFEVREIAPWREGAEVWRGLRATFPAVIASHSAEQDFYFGPDMLIRRHDYRVEIAGNFPAAQYVSDPVTVDGFKLPSRRRIYLRGDDLMPLRDELMVSIDLADFRFD</sequence>
<dbReference type="EMBL" id="CP088280">
    <property type="protein sequence ID" value="UGX96206.1"/>
    <property type="molecule type" value="Genomic_DNA"/>
</dbReference>
<reference evidence="1" key="2">
    <citation type="submission" date="2020-06" db="EMBL/GenBank/DDBJ databases">
        <title>Whole Genome Sequence of Bradyrhizobium sp. Strain 323S2.</title>
        <authorList>
            <person name="Bromfield E.S.P."/>
        </authorList>
    </citation>
    <scope>NUCLEOTIDE SEQUENCE [LARGE SCALE GENOMIC DNA]</scope>
    <source>
        <strain evidence="1">323S2</strain>
    </source>
</reference>
<organism evidence="1">
    <name type="scientific">Bradyrhizobium barranii subsp. barranii</name>
    <dbReference type="NCBI Taxonomy" id="2823807"/>
    <lineage>
        <taxon>Bacteria</taxon>
        <taxon>Pseudomonadati</taxon>
        <taxon>Pseudomonadota</taxon>
        <taxon>Alphaproteobacteria</taxon>
        <taxon>Hyphomicrobiales</taxon>
        <taxon>Nitrobacteraceae</taxon>
        <taxon>Bradyrhizobium</taxon>
        <taxon>Bradyrhizobium barranii</taxon>
    </lineage>
</organism>
<accession>A0A7Z0Q4H5</accession>
<gene>
    <name evidence="2" type="ORF">G6321_00014125</name>
    <name evidence="1" type="ORF">G6321_04140</name>
</gene>
<dbReference type="Proteomes" id="UP000564836">
    <property type="component" value="Chromosome"/>
</dbReference>
<reference evidence="2 3" key="3">
    <citation type="journal article" date="2022" name="Int. J. Syst. Evol. Microbiol.">
        <title>Strains of Bradyrhizobium barranii sp. nov. associated with legumes native to Canada are symbionts of soybeans and belong to different subspecies (subsp. barranii subsp. nov. and subsp. apii subsp. nov.) and symbiovars (sv. glycinearum and sv. septentrionale).</title>
        <authorList>
            <person name="Bromfield E.S.P."/>
            <person name="Cloutier S."/>
            <person name="Wasai-Hara S."/>
            <person name="Minamisawa K."/>
        </authorList>
    </citation>
    <scope>NUCLEOTIDE SEQUENCE [LARGE SCALE GENOMIC DNA]</scope>
    <source>
        <strain evidence="2 3">323S2</strain>
    </source>
</reference>
<reference evidence="2 3" key="1">
    <citation type="journal article" date="2017" name="Syst. Appl. Microbiol.">
        <title>Soybeans inoculated with root zone soils of Canadian native legumes harbour diverse and novel Bradyrhizobium spp. that possess agricultural potential.</title>
        <authorList>
            <person name="Bromfield E.S.P."/>
            <person name="Cloutier S."/>
            <person name="Tambong J.T."/>
            <person name="Tran Thi T.V."/>
        </authorList>
    </citation>
    <scope>NUCLEOTIDE SEQUENCE [LARGE SCALE GENOMIC DNA]</scope>
    <source>
        <strain evidence="2 3">323S2</strain>
    </source>
</reference>
<dbReference type="AlphaFoldDB" id="A0A7Z0Q4H5"/>
<dbReference type="EMBL" id="JACBFH010000001">
    <property type="protein sequence ID" value="NYY87653.1"/>
    <property type="molecule type" value="Genomic_DNA"/>
</dbReference>
<dbReference type="RefSeq" id="WP_166343326.1">
    <property type="nucleotide sequence ID" value="NZ_CP088280.1"/>
</dbReference>
<evidence type="ECO:0000313" key="1">
    <source>
        <dbReference type="EMBL" id="NYY87653.1"/>
    </source>
</evidence>
<proteinExistence type="predicted"/>
<evidence type="ECO:0000313" key="2">
    <source>
        <dbReference type="EMBL" id="UGX96206.1"/>
    </source>
</evidence>